<dbReference type="InterPro" id="IPR036977">
    <property type="entry name" value="DNA_primase_Znf_CHC2"/>
</dbReference>
<sequence>MKREKINCENVRDYSITTVLEQLGHFPTKTSEKEAWYLSPLRSETQASFKVHKRLNRWYDFGLGQGGNLIDLLQQYWQVDISTVLERVCQLSGTLTMVPKLNRIEKQQIIQKEELEITRVTAVSHPALFRYGKSRGISETLIRRYAKQVHYRIKEQNRFALGFQNSKGGFELRSQYAKLSSRPKACSWGVHAQTNLLICEGWFDMLSLISMKKEKIYGFDWLVLNSTALLTKVREQLLGYGELHLYLDRDVAGRKATEFIQSVHPKVWDRSDFYKDFKDINDWWTHEERSHC</sequence>
<name>A0A1I7HGA9_9FLAO</name>
<dbReference type="OrthoDB" id="8536512at2"/>
<dbReference type="Gene3D" id="3.90.580.10">
    <property type="entry name" value="Zinc finger, CHC2-type domain"/>
    <property type="match status" value="1"/>
</dbReference>
<reference evidence="1 2" key="1">
    <citation type="submission" date="2016-10" db="EMBL/GenBank/DDBJ databases">
        <authorList>
            <person name="de Groot N.N."/>
        </authorList>
    </citation>
    <scope>NUCLEOTIDE SEQUENCE [LARGE SCALE GENOMIC DNA]</scope>
    <source>
        <strain evidence="1 2">CGMCC 1.12333</strain>
    </source>
</reference>
<accession>A0A1I7HGA9</accession>
<dbReference type="GO" id="GO:0006260">
    <property type="term" value="P:DNA replication"/>
    <property type="evidence" value="ECO:0007669"/>
    <property type="project" value="InterPro"/>
</dbReference>
<evidence type="ECO:0000313" key="1">
    <source>
        <dbReference type="EMBL" id="SFU59662.1"/>
    </source>
</evidence>
<proteinExistence type="predicted"/>
<dbReference type="Proteomes" id="UP000199138">
    <property type="component" value="Unassembled WGS sequence"/>
</dbReference>
<organism evidence="1 2">
    <name type="scientific">Pustulibacterium marinum</name>
    <dbReference type="NCBI Taxonomy" id="1224947"/>
    <lineage>
        <taxon>Bacteria</taxon>
        <taxon>Pseudomonadati</taxon>
        <taxon>Bacteroidota</taxon>
        <taxon>Flavobacteriia</taxon>
        <taxon>Flavobacteriales</taxon>
        <taxon>Flavobacteriaceae</taxon>
        <taxon>Pustulibacterium</taxon>
    </lineage>
</organism>
<dbReference type="EMBL" id="FPBK01000009">
    <property type="protein sequence ID" value="SFU59662.1"/>
    <property type="molecule type" value="Genomic_DNA"/>
</dbReference>
<keyword evidence="2" id="KW-1185">Reference proteome</keyword>
<dbReference type="AlphaFoldDB" id="A0A1I7HGA9"/>
<dbReference type="SUPFAM" id="SSF57783">
    <property type="entry name" value="Zinc beta-ribbon"/>
    <property type="match status" value="1"/>
</dbReference>
<dbReference type="Gene3D" id="3.40.1360.10">
    <property type="match status" value="1"/>
</dbReference>
<dbReference type="STRING" id="1224947.SAMN05216480_10934"/>
<evidence type="ECO:0000313" key="2">
    <source>
        <dbReference type="Proteomes" id="UP000199138"/>
    </source>
</evidence>
<dbReference type="InterPro" id="IPR034154">
    <property type="entry name" value="TOPRIM_DnaG/twinkle"/>
</dbReference>
<dbReference type="GO" id="GO:0008270">
    <property type="term" value="F:zinc ion binding"/>
    <property type="evidence" value="ECO:0007669"/>
    <property type="project" value="InterPro"/>
</dbReference>
<gene>
    <name evidence="1" type="ORF">SAMN05216480_10934</name>
</gene>
<dbReference type="Pfam" id="PF13155">
    <property type="entry name" value="Toprim_2"/>
    <property type="match status" value="1"/>
</dbReference>
<dbReference type="SUPFAM" id="SSF56731">
    <property type="entry name" value="DNA primase core"/>
    <property type="match status" value="1"/>
</dbReference>
<dbReference type="RefSeq" id="WP_093025408.1">
    <property type="nucleotide sequence ID" value="NZ_FPBK01000009.1"/>
</dbReference>
<dbReference type="GO" id="GO:0003677">
    <property type="term" value="F:DNA binding"/>
    <property type="evidence" value="ECO:0007669"/>
    <property type="project" value="InterPro"/>
</dbReference>
<dbReference type="CDD" id="cd01029">
    <property type="entry name" value="TOPRIM_primases"/>
    <property type="match status" value="1"/>
</dbReference>
<protein>
    <submittedName>
        <fullName evidence="1">Toprim-like</fullName>
    </submittedName>
</protein>